<feature type="signal peptide" evidence="1">
    <location>
        <begin position="1"/>
        <end position="24"/>
    </location>
</feature>
<dbReference type="CDD" id="cd01823">
    <property type="entry name" value="SEST_like"/>
    <property type="match status" value="1"/>
</dbReference>
<organism evidence="3 4">
    <name type="scientific">Gordonia hankookensis</name>
    <dbReference type="NCBI Taxonomy" id="589403"/>
    <lineage>
        <taxon>Bacteria</taxon>
        <taxon>Bacillati</taxon>
        <taxon>Actinomycetota</taxon>
        <taxon>Actinomycetes</taxon>
        <taxon>Mycobacteriales</taxon>
        <taxon>Gordoniaceae</taxon>
        <taxon>Gordonia</taxon>
    </lineage>
</organism>
<dbReference type="Pfam" id="PF13472">
    <property type="entry name" value="Lipase_GDSL_2"/>
    <property type="match status" value="1"/>
</dbReference>
<evidence type="ECO:0000259" key="2">
    <source>
        <dbReference type="Pfam" id="PF13472"/>
    </source>
</evidence>
<proteinExistence type="predicted"/>
<name>A0ABR7WHA9_9ACTN</name>
<dbReference type="PANTHER" id="PTHR37981:SF1">
    <property type="entry name" value="SGNH HYDROLASE-TYPE ESTERASE DOMAIN-CONTAINING PROTEIN"/>
    <property type="match status" value="1"/>
</dbReference>
<keyword evidence="3" id="KW-0378">Hydrolase</keyword>
<feature type="chain" id="PRO_5045164643" evidence="1">
    <location>
        <begin position="25"/>
        <end position="286"/>
    </location>
</feature>
<dbReference type="InterPro" id="IPR013830">
    <property type="entry name" value="SGNH_hydro"/>
</dbReference>
<feature type="domain" description="SGNH hydrolase-type esterase" evidence="2">
    <location>
        <begin position="38"/>
        <end position="274"/>
    </location>
</feature>
<dbReference type="EMBL" id="JACWMS010000005">
    <property type="protein sequence ID" value="MBD1322146.1"/>
    <property type="molecule type" value="Genomic_DNA"/>
</dbReference>
<comment type="caution">
    <text evidence="3">The sequence shown here is derived from an EMBL/GenBank/DDBJ whole genome shotgun (WGS) entry which is preliminary data.</text>
</comment>
<accession>A0ABR7WHA9</accession>
<dbReference type="PANTHER" id="PTHR37981">
    <property type="entry name" value="LIPASE 2"/>
    <property type="match status" value="1"/>
</dbReference>
<protein>
    <submittedName>
        <fullName evidence="3">SGNH/GDSL hydrolase family protein</fullName>
    </submittedName>
</protein>
<dbReference type="GO" id="GO:0016787">
    <property type="term" value="F:hydrolase activity"/>
    <property type="evidence" value="ECO:0007669"/>
    <property type="project" value="UniProtKB-KW"/>
</dbReference>
<evidence type="ECO:0000256" key="1">
    <source>
        <dbReference type="SAM" id="SignalP"/>
    </source>
</evidence>
<dbReference type="SUPFAM" id="SSF52266">
    <property type="entry name" value="SGNH hydrolase"/>
    <property type="match status" value="1"/>
</dbReference>
<dbReference type="InterPro" id="IPR036514">
    <property type="entry name" value="SGNH_hydro_sf"/>
</dbReference>
<keyword evidence="1" id="KW-0732">Signal</keyword>
<dbReference type="InterPro" id="IPR037460">
    <property type="entry name" value="SEST-like"/>
</dbReference>
<dbReference type="Proteomes" id="UP000602395">
    <property type="component" value="Unassembled WGS sequence"/>
</dbReference>
<evidence type="ECO:0000313" key="3">
    <source>
        <dbReference type="EMBL" id="MBD1322146.1"/>
    </source>
</evidence>
<dbReference type="Gene3D" id="3.40.50.1110">
    <property type="entry name" value="SGNH hydrolase"/>
    <property type="match status" value="1"/>
</dbReference>
<sequence>MTFGASILTAAAIALSIPAGSVSAAPRVPGPTLDYVNLGDSYSAGSGVLPTAPGTLPQCAQSSINYAHLVAGQTGARLTDVSCGGAKTTDFFGSQYPGLRPQLDALSLRTRLVTFMIGGNDGDVFGSTVAKCVAAAATTAGQGSPCRAMYGDSIASEVRRQTFPKLFRAFSAVRARAPLARTAVVAYPWILPNTVQQCAGFPIAPGDIPYMHGIQATLNDAIRRAALLTGITYVDAATASVGHDSCKPQGVRWIEPLITDVQTVPVHPNALGERQMAQVTLRALRL</sequence>
<evidence type="ECO:0000313" key="4">
    <source>
        <dbReference type="Proteomes" id="UP000602395"/>
    </source>
</evidence>
<keyword evidence="4" id="KW-1185">Reference proteome</keyword>
<gene>
    <name evidence="3" type="ORF">IDF66_21420</name>
</gene>
<reference evidence="3 4" key="1">
    <citation type="submission" date="2020-09" db="EMBL/GenBank/DDBJ databases">
        <title>Novel species in genus Gordonia.</title>
        <authorList>
            <person name="Zhang G."/>
        </authorList>
    </citation>
    <scope>NUCLEOTIDE SEQUENCE [LARGE SCALE GENOMIC DNA]</scope>
    <source>
        <strain evidence="3 4">ON-33</strain>
    </source>
</reference>